<dbReference type="EMBL" id="MN740667">
    <property type="protein sequence ID" value="QHU06756.1"/>
    <property type="molecule type" value="Genomic_DNA"/>
</dbReference>
<evidence type="ECO:0000313" key="2">
    <source>
        <dbReference type="EMBL" id="QHU06756.1"/>
    </source>
</evidence>
<dbReference type="AlphaFoldDB" id="A0A6C0JPM6"/>
<evidence type="ECO:0000256" key="1">
    <source>
        <dbReference type="SAM" id="MobiDB-lite"/>
    </source>
</evidence>
<reference evidence="2" key="1">
    <citation type="journal article" date="2020" name="Nature">
        <title>Giant virus diversity and host interactions through global metagenomics.</title>
        <authorList>
            <person name="Schulz F."/>
            <person name="Roux S."/>
            <person name="Paez-Espino D."/>
            <person name="Jungbluth S."/>
            <person name="Walsh D.A."/>
            <person name="Denef V.J."/>
            <person name="McMahon K.D."/>
            <person name="Konstantinidis K.T."/>
            <person name="Eloe-Fadrosh E.A."/>
            <person name="Kyrpides N.C."/>
            <person name="Woyke T."/>
        </authorList>
    </citation>
    <scope>NUCLEOTIDE SEQUENCE</scope>
    <source>
        <strain evidence="2">GVMAG-S-1038524-41</strain>
    </source>
</reference>
<name>A0A6C0JPM6_9ZZZZ</name>
<feature type="compositionally biased region" description="Basic residues" evidence="1">
    <location>
        <begin position="1"/>
        <end position="11"/>
    </location>
</feature>
<protein>
    <submittedName>
        <fullName evidence="2">Uncharacterized protein</fullName>
    </submittedName>
</protein>
<feature type="region of interest" description="Disordered" evidence="1">
    <location>
        <begin position="1"/>
        <end position="20"/>
    </location>
</feature>
<proteinExistence type="predicted"/>
<sequence length="81" mass="9903">MGRKNRNRVSKYKSETKEVEVDDTEEDESIRLQKFHEHQFNIMWETRRTMIQYCDDMCIPLCDYLTIDMFEDFMDHLASSQ</sequence>
<organism evidence="2">
    <name type="scientific">viral metagenome</name>
    <dbReference type="NCBI Taxonomy" id="1070528"/>
    <lineage>
        <taxon>unclassified sequences</taxon>
        <taxon>metagenomes</taxon>
        <taxon>organismal metagenomes</taxon>
    </lineage>
</organism>
<accession>A0A6C0JPM6</accession>